<keyword evidence="2" id="KW-1185">Reference proteome</keyword>
<evidence type="ECO:0000313" key="2">
    <source>
        <dbReference type="Proteomes" id="UP000462066"/>
    </source>
</evidence>
<dbReference type="EMBL" id="MWIP01000001">
    <property type="protein sequence ID" value="KAF1688027.1"/>
    <property type="molecule type" value="Genomic_DNA"/>
</dbReference>
<dbReference type="Proteomes" id="UP000462066">
    <property type="component" value="Unassembled WGS sequence"/>
</dbReference>
<organism evidence="1 2">
    <name type="scientific">Pseudoxanthomonas broegbernensis</name>
    <dbReference type="NCBI Taxonomy" id="83619"/>
    <lineage>
        <taxon>Bacteria</taxon>
        <taxon>Pseudomonadati</taxon>
        <taxon>Pseudomonadota</taxon>
        <taxon>Gammaproteobacteria</taxon>
        <taxon>Lysobacterales</taxon>
        <taxon>Lysobacteraceae</taxon>
        <taxon>Pseudoxanthomonas</taxon>
    </lineage>
</organism>
<protein>
    <submittedName>
        <fullName evidence="1">Uncharacterized protein</fullName>
    </submittedName>
</protein>
<reference evidence="1 2" key="1">
    <citation type="submission" date="2017-10" db="EMBL/GenBank/DDBJ databases">
        <title>Whole genome sequencing of Pseudoxanthomonas broegbernensis DSM 12573(T).</title>
        <authorList>
            <person name="Kumar S."/>
            <person name="Bansal K."/>
            <person name="Kaur A."/>
            <person name="Patil P."/>
            <person name="Sharma S."/>
            <person name="Patil P.B."/>
        </authorList>
    </citation>
    <scope>NUCLEOTIDE SEQUENCE [LARGE SCALE GENOMIC DNA]</scope>
    <source>
        <strain evidence="1 2">DSM 12573</strain>
    </source>
</reference>
<dbReference type="RefSeq" id="WP_162309582.1">
    <property type="nucleotide sequence ID" value="NZ_JACHGU010000003.1"/>
</dbReference>
<accession>A0A7V8GQ08</accession>
<gene>
    <name evidence="1" type="ORF">B1992_00940</name>
</gene>
<name>A0A7V8GQ08_9GAMM</name>
<comment type="caution">
    <text evidence="1">The sequence shown here is derived from an EMBL/GenBank/DDBJ whole genome shotgun (WGS) entry which is preliminary data.</text>
</comment>
<dbReference type="AlphaFoldDB" id="A0A7V8GQ08"/>
<proteinExistence type="predicted"/>
<evidence type="ECO:0000313" key="1">
    <source>
        <dbReference type="EMBL" id="KAF1688027.1"/>
    </source>
</evidence>
<sequence length="60" mass="6778">MSFRQFPATGDDGNAYIIIEFHEERDGKASLRYELADGQRLQRDAKRFSNADGTLVLTAD</sequence>